<dbReference type="OrthoDB" id="517356at2"/>
<dbReference type="InterPro" id="IPR037143">
    <property type="entry name" value="4-PPantetheinyl_Trfase_dom_sf"/>
</dbReference>
<feature type="binding site" evidence="8">
    <location>
        <position position="76"/>
    </location>
    <ligand>
        <name>Mg(2+)</name>
        <dbReference type="ChEBI" id="CHEBI:18420"/>
    </ligand>
</feature>
<keyword evidence="11" id="KW-1185">Reference proteome</keyword>
<feature type="domain" description="4'-phosphopantetheinyl transferase" evidence="9">
    <location>
        <begin position="21"/>
        <end position="121"/>
    </location>
</feature>
<dbReference type="HAMAP" id="MF_00101">
    <property type="entry name" value="AcpS"/>
    <property type="match status" value="1"/>
</dbReference>
<evidence type="ECO:0000256" key="8">
    <source>
        <dbReference type="HAMAP-Rule" id="MF_00101"/>
    </source>
</evidence>
<evidence type="ECO:0000256" key="3">
    <source>
        <dbReference type="ARBA" id="ARBA00022723"/>
    </source>
</evidence>
<evidence type="ECO:0000313" key="10">
    <source>
        <dbReference type="EMBL" id="TGK06861.1"/>
    </source>
</evidence>
<keyword evidence="4 8" id="KW-0276">Fatty acid metabolism</keyword>
<dbReference type="GO" id="GO:0008897">
    <property type="term" value="F:holo-[acyl-carrier-protein] synthase activity"/>
    <property type="evidence" value="ECO:0007669"/>
    <property type="project" value="UniProtKB-UniRule"/>
</dbReference>
<comment type="similarity">
    <text evidence="8">Belongs to the P-Pant transferase superfamily. AcpS family.</text>
</comment>
<feature type="binding site" evidence="8">
    <location>
        <position position="25"/>
    </location>
    <ligand>
        <name>Mg(2+)</name>
        <dbReference type="ChEBI" id="CHEBI:18420"/>
    </ligand>
</feature>
<evidence type="ECO:0000256" key="6">
    <source>
        <dbReference type="ARBA" id="ARBA00023098"/>
    </source>
</evidence>
<sequence>MKTELESLFASFGTSSKPIASIGVDLAFIPEFEESLKDKGTYFFSKTFSEWERNRASSKPMDQRAGFFAGRYAAKEAVIKALDGYRLFQAPELHINYSEIEIRNDDFGRPYLRFYGTFLEYMEGLKPNSIRVSISHTGDYAFSEVLLVL</sequence>
<evidence type="ECO:0000256" key="1">
    <source>
        <dbReference type="ARBA" id="ARBA00022516"/>
    </source>
</evidence>
<dbReference type="RefSeq" id="WP_135584131.1">
    <property type="nucleotide sequence ID" value="NZ_RQEP01000005.1"/>
</dbReference>
<comment type="catalytic activity">
    <reaction evidence="8">
        <text>apo-[ACP] + CoA = holo-[ACP] + adenosine 3',5'-bisphosphate + H(+)</text>
        <dbReference type="Rhea" id="RHEA:12068"/>
        <dbReference type="Rhea" id="RHEA-COMP:9685"/>
        <dbReference type="Rhea" id="RHEA-COMP:9690"/>
        <dbReference type="ChEBI" id="CHEBI:15378"/>
        <dbReference type="ChEBI" id="CHEBI:29999"/>
        <dbReference type="ChEBI" id="CHEBI:57287"/>
        <dbReference type="ChEBI" id="CHEBI:58343"/>
        <dbReference type="ChEBI" id="CHEBI:64479"/>
        <dbReference type="EC" id="2.7.8.7"/>
    </reaction>
</comment>
<evidence type="ECO:0000313" key="11">
    <source>
        <dbReference type="Proteomes" id="UP000297453"/>
    </source>
</evidence>
<comment type="subcellular location">
    <subcellularLocation>
        <location evidence="8">Cytoplasm</location>
    </subcellularLocation>
</comment>
<dbReference type="EMBL" id="RQEP01000005">
    <property type="protein sequence ID" value="TGK06861.1"/>
    <property type="molecule type" value="Genomic_DNA"/>
</dbReference>
<reference evidence="10" key="1">
    <citation type="journal article" date="2019" name="PLoS Negl. Trop. Dis.">
        <title>Revisiting the worldwide diversity of Leptospira species in the environment.</title>
        <authorList>
            <person name="Vincent A.T."/>
            <person name="Schiettekatte O."/>
            <person name="Bourhy P."/>
            <person name="Veyrier F.J."/>
            <person name="Picardeau M."/>
        </authorList>
    </citation>
    <scope>NUCLEOTIDE SEQUENCE [LARGE SCALE GENOMIC DNA]</scope>
    <source>
        <strain evidence="10">SSS9</strain>
    </source>
</reference>
<dbReference type="Gene3D" id="3.90.470.20">
    <property type="entry name" value="4'-phosphopantetheinyl transferase domain"/>
    <property type="match status" value="1"/>
</dbReference>
<keyword evidence="5 8" id="KW-0460">Magnesium</keyword>
<evidence type="ECO:0000256" key="2">
    <source>
        <dbReference type="ARBA" id="ARBA00022679"/>
    </source>
</evidence>
<organism evidence="10 11">
    <name type="scientific">Leptospira semungkisensis</name>
    <dbReference type="NCBI Taxonomy" id="2484985"/>
    <lineage>
        <taxon>Bacteria</taxon>
        <taxon>Pseudomonadati</taxon>
        <taxon>Spirochaetota</taxon>
        <taxon>Spirochaetia</taxon>
        <taxon>Leptospirales</taxon>
        <taxon>Leptospiraceae</taxon>
        <taxon>Leptospira</taxon>
    </lineage>
</organism>
<comment type="caution">
    <text evidence="10">The sequence shown here is derived from an EMBL/GenBank/DDBJ whole genome shotgun (WGS) entry which is preliminary data.</text>
</comment>
<comment type="cofactor">
    <cofactor evidence="8">
        <name>Mg(2+)</name>
        <dbReference type="ChEBI" id="CHEBI:18420"/>
    </cofactor>
</comment>
<dbReference type="NCBIfam" id="TIGR00556">
    <property type="entry name" value="pantethn_trn"/>
    <property type="match status" value="1"/>
</dbReference>
<dbReference type="SUPFAM" id="SSF56214">
    <property type="entry name" value="4'-phosphopantetheinyl transferase"/>
    <property type="match status" value="1"/>
</dbReference>
<dbReference type="Pfam" id="PF01648">
    <property type="entry name" value="ACPS"/>
    <property type="match status" value="1"/>
</dbReference>
<name>A0A4R9G644_9LEPT</name>
<dbReference type="EC" id="2.7.8.7" evidence="8"/>
<keyword evidence="1 8" id="KW-0444">Lipid biosynthesis</keyword>
<keyword evidence="8" id="KW-0963">Cytoplasm</keyword>
<evidence type="ECO:0000256" key="7">
    <source>
        <dbReference type="ARBA" id="ARBA00023160"/>
    </source>
</evidence>
<evidence type="ECO:0000256" key="4">
    <source>
        <dbReference type="ARBA" id="ARBA00022832"/>
    </source>
</evidence>
<keyword evidence="6 8" id="KW-0443">Lipid metabolism</keyword>
<dbReference type="InterPro" id="IPR008278">
    <property type="entry name" value="4-PPantetheinyl_Trfase_dom"/>
</dbReference>
<keyword evidence="7 8" id="KW-0275">Fatty acid biosynthesis</keyword>
<proteinExistence type="inferred from homology"/>
<evidence type="ECO:0000256" key="5">
    <source>
        <dbReference type="ARBA" id="ARBA00022842"/>
    </source>
</evidence>
<dbReference type="GO" id="GO:0006633">
    <property type="term" value="P:fatty acid biosynthetic process"/>
    <property type="evidence" value="ECO:0007669"/>
    <property type="project" value="UniProtKB-UniRule"/>
</dbReference>
<accession>A0A4R9G644</accession>
<gene>
    <name evidence="8" type="primary">acpS</name>
    <name evidence="10" type="ORF">EHO59_01675</name>
</gene>
<dbReference type="GO" id="GO:0000287">
    <property type="term" value="F:magnesium ion binding"/>
    <property type="evidence" value="ECO:0007669"/>
    <property type="project" value="UniProtKB-UniRule"/>
</dbReference>
<dbReference type="InterPro" id="IPR004568">
    <property type="entry name" value="Ppantetheine-prot_Trfase_dom"/>
</dbReference>
<dbReference type="AlphaFoldDB" id="A0A4R9G644"/>
<keyword evidence="2 8" id="KW-0808">Transferase</keyword>
<dbReference type="Proteomes" id="UP000297453">
    <property type="component" value="Unassembled WGS sequence"/>
</dbReference>
<comment type="function">
    <text evidence="8">Transfers the 4'-phosphopantetheine moiety from coenzyme A to a Ser of acyl-carrier-protein.</text>
</comment>
<evidence type="ECO:0000259" key="9">
    <source>
        <dbReference type="Pfam" id="PF01648"/>
    </source>
</evidence>
<dbReference type="GO" id="GO:0005737">
    <property type="term" value="C:cytoplasm"/>
    <property type="evidence" value="ECO:0007669"/>
    <property type="project" value="UniProtKB-SubCell"/>
</dbReference>
<protein>
    <recommendedName>
        <fullName evidence="8">Holo-[acyl-carrier-protein] synthase</fullName>
        <shortName evidence="8">Holo-ACP synthase</shortName>
        <ecNumber evidence="8">2.7.8.7</ecNumber>
    </recommendedName>
    <alternativeName>
        <fullName evidence="8">4'-phosphopantetheinyl transferase AcpS</fullName>
    </alternativeName>
</protein>
<keyword evidence="3 8" id="KW-0479">Metal-binding</keyword>
<dbReference type="InterPro" id="IPR002582">
    <property type="entry name" value="ACPS"/>
</dbReference>